<feature type="domain" description="Mechanosensitive ion channel MscS" evidence="10">
    <location>
        <begin position="510"/>
        <end position="575"/>
    </location>
</feature>
<feature type="domain" description="Mechanosensitive ion channel transmembrane helices 2/3" evidence="11">
    <location>
        <begin position="472"/>
        <end position="509"/>
    </location>
</feature>
<name>A0ABM9VK04_9HYPH</name>
<dbReference type="Gene3D" id="3.30.70.100">
    <property type="match status" value="1"/>
</dbReference>
<evidence type="ECO:0000256" key="9">
    <source>
        <dbReference type="SAM" id="SignalP"/>
    </source>
</evidence>
<dbReference type="InterPro" id="IPR011066">
    <property type="entry name" value="MscS_channel_C_sf"/>
</dbReference>
<dbReference type="InterPro" id="IPR010920">
    <property type="entry name" value="LSM_dom_sf"/>
</dbReference>
<protein>
    <recommendedName>
        <fullName evidence="14">Mechanosensitive ion channel protein</fullName>
    </recommendedName>
</protein>
<evidence type="ECO:0000259" key="11">
    <source>
        <dbReference type="Pfam" id="PF21088"/>
    </source>
</evidence>
<feature type="transmembrane region" description="Helical" evidence="8">
    <location>
        <begin position="211"/>
        <end position="234"/>
    </location>
</feature>
<evidence type="ECO:0000313" key="13">
    <source>
        <dbReference type="Proteomes" id="UP000191812"/>
    </source>
</evidence>
<dbReference type="SUPFAM" id="SSF82689">
    <property type="entry name" value="Mechanosensitive channel protein MscS (YggB), C-terminal domain"/>
    <property type="match status" value="1"/>
</dbReference>
<feature type="transmembrane region" description="Helical" evidence="8">
    <location>
        <begin position="130"/>
        <end position="156"/>
    </location>
</feature>
<evidence type="ECO:0000256" key="5">
    <source>
        <dbReference type="ARBA" id="ARBA00022989"/>
    </source>
</evidence>
<dbReference type="PANTHER" id="PTHR30460">
    <property type="entry name" value="MODERATE CONDUCTANCE MECHANOSENSITIVE CHANNEL YBIO"/>
    <property type="match status" value="1"/>
</dbReference>
<feature type="transmembrane region" description="Helical" evidence="8">
    <location>
        <begin position="184"/>
        <end position="205"/>
    </location>
</feature>
<feature type="transmembrane region" description="Helical" evidence="8">
    <location>
        <begin position="490"/>
        <end position="512"/>
    </location>
</feature>
<evidence type="ECO:0000259" key="10">
    <source>
        <dbReference type="Pfam" id="PF00924"/>
    </source>
</evidence>
<evidence type="ECO:0000256" key="2">
    <source>
        <dbReference type="ARBA" id="ARBA00008017"/>
    </source>
</evidence>
<evidence type="ECO:0000256" key="7">
    <source>
        <dbReference type="SAM" id="MobiDB-lite"/>
    </source>
</evidence>
<dbReference type="InterPro" id="IPR011014">
    <property type="entry name" value="MscS_channel_TM-2"/>
</dbReference>
<accession>A0ABM9VK04</accession>
<dbReference type="Proteomes" id="UP000191812">
    <property type="component" value="Unassembled WGS sequence"/>
</dbReference>
<keyword evidence="3" id="KW-1003">Cell membrane</keyword>
<keyword evidence="13" id="KW-1185">Reference proteome</keyword>
<evidence type="ECO:0008006" key="14">
    <source>
        <dbReference type="Google" id="ProtNLM"/>
    </source>
</evidence>
<proteinExistence type="inferred from homology"/>
<feature type="transmembrane region" description="Helical" evidence="8">
    <location>
        <begin position="378"/>
        <end position="395"/>
    </location>
</feature>
<dbReference type="EMBL" id="FBWH01000037">
    <property type="protein sequence ID" value="CUX52181.1"/>
    <property type="molecule type" value="Genomic_DNA"/>
</dbReference>
<organism evidence="12 13">
    <name type="scientific">Agrobacterium genomosp. 13 str. CFBP 6927</name>
    <dbReference type="NCBI Taxonomy" id="1183428"/>
    <lineage>
        <taxon>Bacteria</taxon>
        <taxon>Pseudomonadati</taxon>
        <taxon>Pseudomonadota</taxon>
        <taxon>Alphaproteobacteria</taxon>
        <taxon>Hyphomicrobiales</taxon>
        <taxon>Rhizobiaceae</taxon>
        <taxon>Rhizobium/Agrobacterium group</taxon>
        <taxon>Agrobacterium</taxon>
        <taxon>Agrobacterium tumefaciens complex</taxon>
    </lineage>
</organism>
<dbReference type="Gene3D" id="1.10.287.1260">
    <property type="match status" value="1"/>
</dbReference>
<dbReference type="Pfam" id="PF00924">
    <property type="entry name" value="MS_channel_2nd"/>
    <property type="match status" value="1"/>
</dbReference>
<dbReference type="InterPro" id="IPR049142">
    <property type="entry name" value="MS_channel_1st"/>
</dbReference>
<keyword evidence="5 8" id="KW-1133">Transmembrane helix</keyword>
<dbReference type="InterPro" id="IPR023408">
    <property type="entry name" value="MscS_beta-dom_sf"/>
</dbReference>
<comment type="subcellular location">
    <subcellularLocation>
        <location evidence="1">Cell membrane</location>
        <topology evidence="1">Multi-pass membrane protein</topology>
    </subcellularLocation>
</comment>
<feature type="transmembrane region" description="Helical" evidence="8">
    <location>
        <begin position="465"/>
        <end position="484"/>
    </location>
</feature>
<feature type="chain" id="PRO_5047047965" description="Mechanosensitive ion channel protein" evidence="9">
    <location>
        <begin position="21"/>
        <end position="699"/>
    </location>
</feature>
<sequence>MVRSGSMTTFSCFFKSIACAAITLFVLGTAGLSAQELPPPVQAPSPQPTTEQKVDQLLQLLGQDDVRALLTQKLAVRGAEPPPQLTPQSQLSDLDEWASKRREHLARIAGDLPAMSTQLTSALEKLGDEIGAYGSFVFLLHMLILFGAGIAGGIATNRIIVMQASRKNGADIGKQASAVVSRKLLPVLGYGLVAVTVFLAIQWPPLLSAVLLPWLALSVILPLLFAFTGLLRQVVGREANVRRDFWIVRWTWLLTLAGIFWALLRTLENLGVPRDTLGLLSAAMVGFLFLLAGIWIWRRPGGAPGSERTRAIDVALIFGLIILFGLRLAGAGVLFWIGLYALVLPGLATTLGIAARKLATDIGGYGESDLRPVLAERGMRLAIVGTAIVWLIFLVRAHPDSLPDGTLLTSIVVGVLHGALILLLADLVWIAIKSMIARRLELSAPAPDQPGGQPQDDRLLTILPILRNMLGIIIAAVAVMTALSELGVNIGPLLASAGIFGIAIGFGSQTLVKDIISGVFYMIDDAFRVGEYIQSGSYRGTVESFSIRSVKLRHHRGPIFTVPFGSLGAVENMSRDWSIDKFMVTVAFDTDIAKVKAITKEIGRALKEDPEFGPFLIETVKLKGVEQFGEYGMTLGFGMMLRAGGQSSMVRRKAYSMLKDAFAQNDIQFASMAGAYPAASRAARPPEREAGGETGPVEE</sequence>
<feature type="transmembrane region" description="Helical" evidence="8">
    <location>
        <begin position="276"/>
        <end position="297"/>
    </location>
</feature>
<feature type="transmembrane region" description="Helical" evidence="8">
    <location>
        <begin position="309"/>
        <end position="328"/>
    </location>
</feature>
<feature type="signal peptide" evidence="9">
    <location>
        <begin position="1"/>
        <end position="20"/>
    </location>
</feature>
<feature type="transmembrane region" description="Helical" evidence="8">
    <location>
        <begin position="246"/>
        <end position="264"/>
    </location>
</feature>
<dbReference type="SUPFAM" id="SSF82861">
    <property type="entry name" value="Mechanosensitive channel protein MscS (YggB), transmembrane region"/>
    <property type="match status" value="1"/>
</dbReference>
<feature type="transmembrane region" description="Helical" evidence="8">
    <location>
        <begin position="334"/>
        <end position="355"/>
    </location>
</feature>
<evidence type="ECO:0000256" key="4">
    <source>
        <dbReference type="ARBA" id="ARBA00022692"/>
    </source>
</evidence>
<dbReference type="InterPro" id="IPR006685">
    <property type="entry name" value="MscS_channel_2nd"/>
</dbReference>
<feature type="region of interest" description="Disordered" evidence="7">
    <location>
        <begin position="680"/>
        <end position="699"/>
    </location>
</feature>
<dbReference type="Pfam" id="PF21088">
    <property type="entry name" value="MS_channel_1st"/>
    <property type="match status" value="1"/>
</dbReference>
<keyword evidence="6 8" id="KW-0472">Membrane</keyword>
<comment type="caution">
    <text evidence="12">The sequence shown here is derived from an EMBL/GenBank/DDBJ whole genome shotgun (WGS) entry which is preliminary data.</text>
</comment>
<evidence type="ECO:0000256" key="8">
    <source>
        <dbReference type="SAM" id="Phobius"/>
    </source>
</evidence>
<gene>
    <name evidence="12" type="ORF">AGR13a_Lc110341</name>
</gene>
<feature type="transmembrane region" description="Helical" evidence="8">
    <location>
        <begin position="407"/>
        <end position="432"/>
    </location>
</feature>
<reference evidence="12 13" key="1">
    <citation type="submission" date="2016-01" db="EMBL/GenBank/DDBJ databases">
        <authorList>
            <person name="Regsiter A."/>
            <person name="william w."/>
        </authorList>
    </citation>
    <scope>NUCLEOTIDE SEQUENCE [LARGE SCALE GENOMIC DNA]</scope>
    <source>
        <strain evidence="12 13">CFBP 6927</strain>
    </source>
</reference>
<dbReference type="InterPro" id="IPR045276">
    <property type="entry name" value="YbiO_bact"/>
</dbReference>
<evidence type="ECO:0000256" key="6">
    <source>
        <dbReference type="ARBA" id="ARBA00023136"/>
    </source>
</evidence>
<dbReference type="PANTHER" id="PTHR30460:SF0">
    <property type="entry name" value="MODERATE CONDUCTANCE MECHANOSENSITIVE CHANNEL YBIO"/>
    <property type="match status" value="1"/>
</dbReference>
<comment type="similarity">
    <text evidence="2">Belongs to the MscS (TC 1.A.23) family.</text>
</comment>
<dbReference type="Gene3D" id="2.30.30.60">
    <property type="match status" value="1"/>
</dbReference>
<evidence type="ECO:0000256" key="1">
    <source>
        <dbReference type="ARBA" id="ARBA00004651"/>
    </source>
</evidence>
<evidence type="ECO:0000256" key="3">
    <source>
        <dbReference type="ARBA" id="ARBA00022475"/>
    </source>
</evidence>
<keyword evidence="4 8" id="KW-0812">Transmembrane</keyword>
<dbReference type="SUPFAM" id="SSF50182">
    <property type="entry name" value="Sm-like ribonucleoproteins"/>
    <property type="match status" value="1"/>
</dbReference>
<evidence type="ECO:0000313" key="12">
    <source>
        <dbReference type="EMBL" id="CUX52181.1"/>
    </source>
</evidence>
<keyword evidence="9" id="KW-0732">Signal</keyword>